<comment type="similarity">
    <text evidence="3">Belongs to the class-II pyridoxal-phosphate-dependent aminotransferase family. BioF subfamily.</text>
</comment>
<dbReference type="Proteomes" id="UP000091979">
    <property type="component" value="Unassembled WGS sequence"/>
</dbReference>
<dbReference type="GO" id="GO:0008710">
    <property type="term" value="F:8-amino-7-oxononanoate synthase activity"/>
    <property type="evidence" value="ECO:0007669"/>
    <property type="project" value="UniProtKB-EC"/>
</dbReference>
<dbReference type="RefSeq" id="WP_066856779.1">
    <property type="nucleotide sequence ID" value="NZ_JXMS01000024.1"/>
</dbReference>
<gene>
    <name evidence="14" type="ORF">SP90_12580</name>
</gene>
<dbReference type="EMBL" id="JXMS01000024">
    <property type="protein sequence ID" value="OBQ46443.1"/>
    <property type="molecule type" value="Genomic_DNA"/>
</dbReference>
<evidence type="ECO:0000313" key="14">
    <source>
        <dbReference type="EMBL" id="OBQ46443.1"/>
    </source>
</evidence>
<keyword evidence="6" id="KW-0808">Transferase</keyword>
<keyword evidence="8 12" id="KW-0663">Pyridoxal phosphate</keyword>
<keyword evidence="7" id="KW-0093">Biotin biosynthesis</keyword>
<dbReference type="GO" id="GO:0009102">
    <property type="term" value="P:biotin biosynthetic process"/>
    <property type="evidence" value="ECO:0007669"/>
    <property type="project" value="UniProtKB-KW"/>
</dbReference>
<dbReference type="EC" id="2.3.1.47" evidence="5"/>
<feature type="domain" description="Aminotransferase class I/classII large" evidence="13">
    <location>
        <begin position="39"/>
        <end position="373"/>
    </location>
</feature>
<dbReference type="SUPFAM" id="SSF53383">
    <property type="entry name" value="PLP-dependent transferases"/>
    <property type="match status" value="1"/>
</dbReference>
<evidence type="ECO:0000256" key="10">
    <source>
        <dbReference type="ARBA" id="ARBA00033381"/>
    </source>
</evidence>
<comment type="subunit">
    <text evidence="4">Homodimer.</text>
</comment>
<evidence type="ECO:0000256" key="9">
    <source>
        <dbReference type="ARBA" id="ARBA00032610"/>
    </source>
</evidence>
<proteinExistence type="inferred from homology"/>
<evidence type="ECO:0000313" key="15">
    <source>
        <dbReference type="Proteomes" id="UP000091979"/>
    </source>
</evidence>
<comment type="catalytic activity">
    <reaction evidence="11">
        <text>6-carboxyhexanoyl-[ACP] + L-alanine + H(+) = (8S)-8-amino-7-oxononanoate + holo-[ACP] + CO2</text>
        <dbReference type="Rhea" id="RHEA:42288"/>
        <dbReference type="Rhea" id="RHEA-COMP:9685"/>
        <dbReference type="Rhea" id="RHEA-COMP:9955"/>
        <dbReference type="ChEBI" id="CHEBI:15378"/>
        <dbReference type="ChEBI" id="CHEBI:16526"/>
        <dbReference type="ChEBI" id="CHEBI:57972"/>
        <dbReference type="ChEBI" id="CHEBI:64479"/>
        <dbReference type="ChEBI" id="CHEBI:78846"/>
        <dbReference type="ChEBI" id="CHEBI:149468"/>
        <dbReference type="EC" id="2.3.1.47"/>
    </reaction>
</comment>
<evidence type="ECO:0000256" key="11">
    <source>
        <dbReference type="ARBA" id="ARBA00047715"/>
    </source>
</evidence>
<dbReference type="InterPro" id="IPR015422">
    <property type="entry name" value="PyrdxlP-dep_Trfase_small"/>
</dbReference>
<organism evidence="14 15">
    <name type="scientific">Halodesulfovibrio spirochaetisodalis</name>
    <dbReference type="NCBI Taxonomy" id="1560234"/>
    <lineage>
        <taxon>Bacteria</taxon>
        <taxon>Pseudomonadati</taxon>
        <taxon>Thermodesulfobacteriota</taxon>
        <taxon>Desulfovibrionia</taxon>
        <taxon>Desulfovibrionales</taxon>
        <taxon>Desulfovibrionaceae</taxon>
        <taxon>Halodesulfovibrio</taxon>
    </lineage>
</organism>
<dbReference type="AlphaFoldDB" id="A0A1B7XAN7"/>
<evidence type="ECO:0000256" key="1">
    <source>
        <dbReference type="ARBA" id="ARBA00001933"/>
    </source>
</evidence>
<dbReference type="InterPro" id="IPR015421">
    <property type="entry name" value="PyrdxlP-dep_Trfase_major"/>
</dbReference>
<evidence type="ECO:0000256" key="4">
    <source>
        <dbReference type="ARBA" id="ARBA00011738"/>
    </source>
</evidence>
<evidence type="ECO:0000256" key="12">
    <source>
        <dbReference type="RuleBase" id="RU003693"/>
    </source>
</evidence>
<dbReference type="PANTHER" id="PTHR13693:SF100">
    <property type="entry name" value="8-AMINO-7-OXONONANOATE SYNTHASE"/>
    <property type="match status" value="1"/>
</dbReference>
<evidence type="ECO:0000256" key="3">
    <source>
        <dbReference type="ARBA" id="ARBA00010008"/>
    </source>
</evidence>
<dbReference type="PATRIC" id="fig|1560234.3.peg.1620"/>
<dbReference type="InterPro" id="IPR004839">
    <property type="entry name" value="Aminotransferase_I/II_large"/>
</dbReference>
<comment type="cofactor">
    <cofactor evidence="1 12">
        <name>pyridoxal 5'-phosphate</name>
        <dbReference type="ChEBI" id="CHEBI:597326"/>
    </cofactor>
</comment>
<dbReference type="STRING" id="1560234.SP90_12580"/>
<reference evidence="14 15" key="1">
    <citation type="submission" date="2015-01" db="EMBL/GenBank/DDBJ databases">
        <title>Desulfovibrio sp. JC271 draft genome sequence.</title>
        <authorList>
            <person name="Shivani Y."/>
            <person name="Subhash Y."/>
            <person name="Sasikala C."/>
            <person name="Ramana C.V."/>
        </authorList>
    </citation>
    <scope>NUCLEOTIDE SEQUENCE [LARGE SCALE GENOMIC DNA]</scope>
    <source>
        <strain evidence="14 15">JC271</strain>
    </source>
</reference>
<dbReference type="OrthoDB" id="9807157at2"/>
<evidence type="ECO:0000256" key="2">
    <source>
        <dbReference type="ARBA" id="ARBA00004746"/>
    </source>
</evidence>
<name>A0A1B7XAN7_9BACT</name>
<comment type="pathway">
    <text evidence="2">Cofactor biosynthesis; biotin biosynthesis.</text>
</comment>
<dbReference type="PANTHER" id="PTHR13693">
    <property type="entry name" value="CLASS II AMINOTRANSFERASE/8-AMINO-7-OXONONANOATE SYNTHASE"/>
    <property type="match status" value="1"/>
</dbReference>
<dbReference type="Gene3D" id="3.40.640.10">
    <property type="entry name" value="Type I PLP-dependent aspartate aminotransferase-like (Major domain)"/>
    <property type="match status" value="1"/>
</dbReference>
<evidence type="ECO:0000256" key="7">
    <source>
        <dbReference type="ARBA" id="ARBA00022756"/>
    </source>
</evidence>
<dbReference type="GO" id="GO:0030170">
    <property type="term" value="F:pyridoxal phosphate binding"/>
    <property type="evidence" value="ECO:0007669"/>
    <property type="project" value="InterPro"/>
</dbReference>
<evidence type="ECO:0000256" key="5">
    <source>
        <dbReference type="ARBA" id="ARBA00013187"/>
    </source>
</evidence>
<evidence type="ECO:0000256" key="6">
    <source>
        <dbReference type="ARBA" id="ARBA00022679"/>
    </source>
</evidence>
<keyword evidence="15" id="KW-1185">Reference proteome</keyword>
<dbReference type="PROSITE" id="PS00599">
    <property type="entry name" value="AA_TRANSFER_CLASS_2"/>
    <property type="match status" value="1"/>
</dbReference>
<protein>
    <recommendedName>
        <fullName evidence="5">8-amino-7-oxononanoate synthase</fullName>
        <ecNumber evidence="5">2.3.1.47</ecNumber>
    </recommendedName>
    <alternativeName>
        <fullName evidence="9">7-keto-8-amino-pelargonic acid synthase</fullName>
    </alternativeName>
    <alternativeName>
        <fullName evidence="10">8-amino-7-ketopelargonate synthase</fullName>
    </alternativeName>
</protein>
<sequence length="380" mass="41390">MVTERLKRSISIRKSAGLHRDPITVEKHMGSSALVNGKQLINFASNDYLGLAQDTEWQKTLSECFANHPPSGTSSRLVSGHNSFTEAVEQEFAAYFGYDEAMFFPSGYQANLAAINGLCSPAETIFYDKRIHASMVQALPQTGSTLKGFAHSDLFQLDRKLSDAQSESAVVLTESLFSMDGDQLDTETFHQLKYLHSFFSIVDEAHAFGALGHNGTGICRGLTEVAVGTFGKALGMFGAFILMPSGFKEFFHNFASPVIYSTAMPEAHAAAAAALLQKLPQMGQQRAHLAAISELMRSELQDAGFTVQGDAHIISIGIGDEMKAAKLAEKMQDDGVLAFASRYPTVPMNKAVIRISMTALHSTADVHTFVNSIRGWYDRT</sequence>
<evidence type="ECO:0000259" key="13">
    <source>
        <dbReference type="Pfam" id="PF00155"/>
    </source>
</evidence>
<dbReference type="InterPro" id="IPR001917">
    <property type="entry name" value="Aminotrans_II_pyridoxalP_BS"/>
</dbReference>
<accession>A0A1B7XAN7</accession>
<evidence type="ECO:0000256" key="8">
    <source>
        <dbReference type="ARBA" id="ARBA00022898"/>
    </source>
</evidence>
<comment type="caution">
    <text evidence="14">The sequence shown here is derived from an EMBL/GenBank/DDBJ whole genome shotgun (WGS) entry which is preliminary data.</text>
</comment>
<dbReference type="Gene3D" id="3.90.1150.10">
    <property type="entry name" value="Aspartate Aminotransferase, domain 1"/>
    <property type="match status" value="1"/>
</dbReference>
<dbReference type="Pfam" id="PF00155">
    <property type="entry name" value="Aminotran_1_2"/>
    <property type="match status" value="1"/>
</dbReference>
<dbReference type="InterPro" id="IPR050087">
    <property type="entry name" value="AON_synthase_class-II"/>
</dbReference>
<dbReference type="InterPro" id="IPR015424">
    <property type="entry name" value="PyrdxlP-dep_Trfase"/>
</dbReference>